<evidence type="ECO:0000256" key="4">
    <source>
        <dbReference type="SAM" id="MobiDB-lite"/>
    </source>
</evidence>
<dbReference type="Pfam" id="PF07378">
    <property type="entry name" value="FlbT"/>
    <property type="match status" value="1"/>
</dbReference>
<sequence length="164" mass="17783">MALKVELKPGERIIIGDSVITNDNQRTRLFIEGQAPILREKDILTPATADTPAKRVYLAVQLMYLSTDLERIQENYFTLVNDIVKAAPSTIPYVTRISNAILTGAFYKALKEARKLIEYEGTLIGHVQTGSAGLSEDQPGGSVTEGTGSESADESRSPASIDQG</sequence>
<dbReference type="Proteomes" id="UP001209803">
    <property type="component" value="Chromosome"/>
</dbReference>
<evidence type="ECO:0000256" key="1">
    <source>
        <dbReference type="ARBA" id="ARBA00022491"/>
    </source>
</evidence>
<gene>
    <name evidence="5" type="primary">flbT</name>
    <name evidence="5" type="ORF">K1718_11010</name>
</gene>
<evidence type="ECO:0000256" key="2">
    <source>
        <dbReference type="ARBA" id="ARBA00022795"/>
    </source>
</evidence>
<evidence type="ECO:0000313" key="5">
    <source>
        <dbReference type="EMBL" id="WFE91861.1"/>
    </source>
</evidence>
<keyword evidence="1" id="KW-0678">Repressor</keyword>
<keyword evidence="3" id="KW-0694">RNA-binding</keyword>
<dbReference type="NCBIfam" id="NF009432">
    <property type="entry name" value="PRK12791.1"/>
    <property type="match status" value="1"/>
</dbReference>
<keyword evidence="6" id="KW-1185">Reference proteome</keyword>
<keyword evidence="5" id="KW-0969">Cilium</keyword>
<evidence type="ECO:0000256" key="3">
    <source>
        <dbReference type="ARBA" id="ARBA00022884"/>
    </source>
</evidence>
<dbReference type="InterPro" id="IPR009967">
    <property type="entry name" value="Flagellum_FlbT"/>
</dbReference>
<name>A0ABY8F957_9HYPH</name>
<organism evidence="5 6">
    <name type="scientific">Roseibium porphyridii</name>
    <dbReference type="NCBI Taxonomy" id="2866279"/>
    <lineage>
        <taxon>Bacteria</taxon>
        <taxon>Pseudomonadati</taxon>
        <taxon>Pseudomonadota</taxon>
        <taxon>Alphaproteobacteria</taxon>
        <taxon>Hyphomicrobiales</taxon>
        <taxon>Stappiaceae</taxon>
        <taxon>Roseibium</taxon>
    </lineage>
</organism>
<dbReference type="EMBL" id="CP120863">
    <property type="protein sequence ID" value="WFE91861.1"/>
    <property type="molecule type" value="Genomic_DNA"/>
</dbReference>
<feature type="compositionally biased region" description="Low complexity" evidence="4">
    <location>
        <begin position="140"/>
        <end position="150"/>
    </location>
</feature>
<reference evidence="5 6" key="1">
    <citation type="submission" date="2023-03" db="EMBL/GenBank/DDBJ databases">
        <title>Roseibium porphyridii sp. nov. and Roseibium rhodosorbium sp. nov. isolated from marine algae, Porphyridium cruentum and Rhodosorus marinus, respectively.</title>
        <authorList>
            <person name="Lee M.W."/>
            <person name="Choi B.J."/>
            <person name="Lee J.K."/>
            <person name="Choi D.G."/>
            <person name="Baek J.H."/>
            <person name="Bayburt H."/>
            <person name="Kim J.M."/>
            <person name="Han D.M."/>
            <person name="Kim K.H."/>
            <person name="Jeon C.O."/>
        </authorList>
    </citation>
    <scope>NUCLEOTIDE SEQUENCE [LARGE SCALE GENOMIC DNA]</scope>
    <source>
        <strain evidence="5 6">KMA01</strain>
    </source>
</reference>
<proteinExistence type="predicted"/>
<keyword evidence="2" id="KW-1005">Bacterial flagellum biogenesis</keyword>
<dbReference type="RefSeq" id="WP_152500963.1">
    <property type="nucleotide sequence ID" value="NZ_CP120863.1"/>
</dbReference>
<protein>
    <submittedName>
        <fullName evidence="5">Flagellar biosynthesis repressor FlbT</fullName>
    </submittedName>
</protein>
<feature type="region of interest" description="Disordered" evidence="4">
    <location>
        <begin position="130"/>
        <end position="164"/>
    </location>
</feature>
<keyword evidence="5" id="KW-0282">Flagellum</keyword>
<accession>A0ABY8F957</accession>
<evidence type="ECO:0000313" key="6">
    <source>
        <dbReference type="Proteomes" id="UP001209803"/>
    </source>
</evidence>
<keyword evidence="5" id="KW-0966">Cell projection</keyword>